<organism evidence="1 2">
    <name type="scientific">Alphaentomopoxvirus acuprea</name>
    <dbReference type="NCBI Taxonomy" id="62099"/>
    <lineage>
        <taxon>Viruses</taxon>
        <taxon>Varidnaviria</taxon>
        <taxon>Bamfordvirae</taxon>
        <taxon>Nucleocytoviricota</taxon>
        <taxon>Pokkesviricetes</taxon>
        <taxon>Chitovirales</taxon>
        <taxon>Poxviridae</taxon>
        <taxon>Entomopoxvirinae</taxon>
        <taxon>Alphaentomopoxvirus</taxon>
    </lineage>
</organism>
<evidence type="ECO:0000313" key="2">
    <source>
        <dbReference type="Proteomes" id="UP000174145"/>
    </source>
</evidence>
<dbReference type="KEGG" id="vg:18263609"/>
<name>W6JL30_9POXV</name>
<dbReference type="GeneID" id="18263609"/>
<protein>
    <submittedName>
        <fullName evidence="1">Putative poly(A) polymerase small subunit</fullName>
    </submittedName>
</protein>
<accession>W6JL30</accession>
<keyword evidence="2" id="KW-1185">Reference proteome</keyword>
<reference evidence="1 2" key="1">
    <citation type="journal article" date="2014" name="Virology">
        <title>The complete genome sequence of the Alphaentomopoxvirus Anomala cuprea entomopoxvirus, including its terminal hairpin loop sequences, suggests a potentially unique mode of apoptosis inhibition and mode of DNA replication.</title>
        <authorList>
            <person name="Mitsuhashi W."/>
            <person name="Miyamoto K."/>
            <person name="Wada S."/>
        </authorList>
    </citation>
    <scope>NUCLEOTIDE SEQUENCE [LARGE SCALE GENOMIC DNA]</scope>
    <source>
        <strain evidence="1">CV6M</strain>
    </source>
</reference>
<dbReference type="InterPro" id="IPR029063">
    <property type="entry name" value="SAM-dependent_MTases_sf"/>
</dbReference>
<dbReference type="SUPFAM" id="SSF53335">
    <property type="entry name" value="S-adenosyl-L-methionine-dependent methyltransferases"/>
    <property type="match status" value="1"/>
</dbReference>
<evidence type="ECO:0000313" key="1">
    <source>
        <dbReference type="EMBL" id="BAO49540.1"/>
    </source>
</evidence>
<dbReference type="Proteomes" id="UP000174145">
    <property type="component" value="Segment"/>
</dbReference>
<proteinExistence type="predicted"/>
<dbReference type="EMBL" id="AP013055">
    <property type="protein sequence ID" value="BAO49540.1"/>
    <property type="molecule type" value="Genomic_DNA"/>
</dbReference>
<dbReference type="OrthoDB" id="9224at10239"/>
<dbReference type="RefSeq" id="YP_009001653.1">
    <property type="nucleotide sequence ID" value="NC_023426.1"/>
</dbReference>
<sequence>MEYTLIKYFNKPNIMFLTDIEMEVINSLKYDNPSSLYNNISLLLNDIQILEDCNIKKLSIDNNKLHILYITNEPGYHIPILLDLYKYLYNIKWHLCNPFGFCIDIESISGIIELNEEQLTITYLEKFKNLNSLIIIINEEIDDILKNNIIFNIKPKCLYLLTDLYKNKNNNYMSLKYLLPYTNNVFMVRELIDTNNPIILNSQAEQDLNKLNYYNDIINPTHNNDISLAGYILNKANIYREKSLKEVISYFTSRIQIYKDNDNNFRNKLTNSI</sequence>